<protein>
    <submittedName>
        <fullName evidence="4">Oxidoreductase</fullName>
    </submittedName>
</protein>
<organism evidence="4 5">
    <name type="scientific">Kribbella antibiotica</name>
    <dbReference type="NCBI Taxonomy" id="190195"/>
    <lineage>
        <taxon>Bacteria</taxon>
        <taxon>Bacillati</taxon>
        <taxon>Actinomycetota</taxon>
        <taxon>Actinomycetes</taxon>
        <taxon>Propionibacteriales</taxon>
        <taxon>Kribbellaceae</taxon>
        <taxon>Kribbella</taxon>
    </lineage>
</organism>
<dbReference type="Proteomes" id="UP000295124">
    <property type="component" value="Unassembled WGS sequence"/>
</dbReference>
<feature type="transmembrane region" description="Helical" evidence="2">
    <location>
        <begin position="113"/>
        <end position="131"/>
    </location>
</feature>
<feature type="region of interest" description="Disordered" evidence="1">
    <location>
        <begin position="209"/>
        <end position="232"/>
    </location>
</feature>
<evidence type="ECO:0000256" key="1">
    <source>
        <dbReference type="SAM" id="MobiDB-lite"/>
    </source>
</evidence>
<dbReference type="GO" id="GO:0006790">
    <property type="term" value="P:sulfur compound metabolic process"/>
    <property type="evidence" value="ECO:0007669"/>
    <property type="project" value="TreeGrafter"/>
</dbReference>
<reference evidence="4 5" key="1">
    <citation type="submission" date="2019-03" db="EMBL/GenBank/DDBJ databases">
        <title>Draft genome sequences of novel Actinobacteria.</title>
        <authorList>
            <person name="Sahin N."/>
            <person name="Ay H."/>
            <person name="Saygin H."/>
        </authorList>
    </citation>
    <scope>NUCLEOTIDE SEQUENCE [LARGE SCALE GENOMIC DNA]</scope>
    <source>
        <strain evidence="4 5">JCM 13523</strain>
    </source>
</reference>
<dbReference type="EMBL" id="SMKX01000080">
    <property type="protein sequence ID" value="TDD57078.1"/>
    <property type="molecule type" value="Genomic_DNA"/>
</dbReference>
<keyword evidence="2" id="KW-0812">Transmembrane</keyword>
<dbReference type="InterPro" id="IPR036374">
    <property type="entry name" value="OxRdtase_Mopterin-bd_sf"/>
</dbReference>
<keyword evidence="2" id="KW-1133">Transmembrane helix</keyword>
<dbReference type="Gene3D" id="2.60.40.650">
    <property type="match status" value="1"/>
</dbReference>
<dbReference type="SUPFAM" id="SSF81296">
    <property type="entry name" value="E set domains"/>
    <property type="match status" value="1"/>
</dbReference>
<feature type="compositionally biased region" description="Pro residues" evidence="1">
    <location>
        <begin position="213"/>
        <end position="223"/>
    </location>
</feature>
<dbReference type="InterPro" id="IPR000572">
    <property type="entry name" value="OxRdtase_Mopterin-bd_dom"/>
</dbReference>
<dbReference type="Pfam" id="PF00174">
    <property type="entry name" value="Oxidored_molyb"/>
    <property type="match status" value="1"/>
</dbReference>
<evidence type="ECO:0000256" key="2">
    <source>
        <dbReference type="SAM" id="Phobius"/>
    </source>
</evidence>
<evidence type="ECO:0000313" key="5">
    <source>
        <dbReference type="Proteomes" id="UP000295124"/>
    </source>
</evidence>
<dbReference type="RefSeq" id="WP_132171409.1">
    <property type="nucleotide sequence ID" value="NZ_SMKX01000080.1"/>
</dbReference>
<name>A0A4R4ZEX4_9ACTN</name>
<dbReference type="InterPro" id="IPR014756">
    <property type="entry name" value="Ig_E-set"/>
</dbReference>
<feature type="transmembrane region" description="Helical" evidence="2">
    <location>
        <begin position="175"/>
        <end position="193"/>
    </location>
</feature>
<dbReference type="GO" id="GO:0020037">
    <property type="term" value="F:heme binding"/>
    <property type="evidence" value="ECO:0007669"/>
    <property type="project" value="TreeGrafter"/>
</dbReference>
<dbReference type="PANTHER" id="PTHR19372:SF7">
    <property type="entry name" value="SULFITE OXIDASE, MITOCHONDRIAL"/>
    <property type="match status" value="1"/>
</dbReference>
<dbReference type="OrthoDB" id="9795587at2"/>
<gene>
    <name evidence="4" type="ORF">E1263_24850</name>
</gene>
<feature type="transmembrane region" description="Helical" evidence="2">
    <location>
        <begin position="137"/>
        <end position="155"/>
    </location>
</feature>
<keyword evidence="2" id="KW-0472">Membrane</keyword>
<feature type="transmembrane region" description="Helical" evidence="2">
    <location>
        <begin position="85"/>
        <end position="106"/>
    </location>
</feature>
<dbReference type="AlphaFoldDB" id="A0A4R4ZEX4"/>
<accession>A0A4R4ZEX4</accession>
<feature type="domain" description="Oxidoreductase molybdopterin-binding" evidence="3">
    <location>
        <begin position="246"/>
        <end position="399"/>
    </location>
</feature>
<dbReference type="GO" id="GO:0008482">
    <property type="term" value="F:sulfite oxidase activity"/>
    <property type="evidence" value="ECO:0007669"/>
    <property type="project" value="TreeGrafter"/>
</dbReference>
<keyword evidence="5" id="KW-1185">Reference proteome</keyword>
<evidence type="ECO:0000313" key="4">
    <source>
        <dbReference type="EMBL" id="TDD57078.1"/>
    </source>
</evidence>
<feature type="transmembrane region" description="Helical" evidence="2">
    <location>
        <begin position="24"/>
        <end position="45"/>
    </location>
</feature>
<sequence length="519" mass="55080">MNQKLAEREQQTERQADGRRATRWRGAVGGILAALAGLAVGNVAAGVLGTSQTPVVAIGSAFIDRVPPWLKELAISWFGTNDKTALRVGILVVLLALAAVGGILAVRRYWAGALVVVVLGGVAVAAAMTRADAGQTGFVPSAVAGLTALGILRLYTSRLEPLLDFPDDGPSRRGFLQLSAGVGLGAVAIGALGKVVGGNRTAVADARRDLTIPQPPSLDPPPGAQAEGATPWATPNEDFYRIDTALSVPQIMPSDWKLRIHGMVGKELNLTFDDLLKRQVVHKWVTLTCVSNEVGGDLIGNALWTGVLLKDLLEEAEPSKDADAIQSMSKDGFTAGTPLSTLLDDRQSMLAFAMNGEPLPVEHGFPVRIVVPGLYGYVSATKWLVDIEVTRFDQFEAYWTPRGWSALGPIKLSSRIDVPLGKKVTAGPTTVAGVAWDQHVGVSKVEVRVDGGPWQQTTLAADASTDTWRQWHWSWDAPRGTHILQVRAVDAKGTPQIEASAPPAPDGSTGLHTISVKVD</sequence>
<evidence type="ECO:0000259" key="3">
    <source>
        <dbReference type="Pfam" id="PF00174"/>
    </source>
</evidence>
<dbReference type="PANTHER" id="PTHR19372">
    <property type="entry name" value="SULFITE REDUCTASE"/>
    <property type="match status" value="1"/>
</dbReference>
<comment type="caution">
    <text evidence="4">The sequence shown here is derived from an EMBL/GenBank/DDBJ whole genome shotgun (WGS) entry which is preliminary data.</text>
</comment>
<dbReference type="Pfam" id="PF17957">
    <property type="entry name" value="Big_7"/>
    <property type="match status" value="1"/>
</dbReference>
<feature type="region of interest" description="Disordered" evidence="1">
    <location>
        <begin position="496"/>
        <end position="519"/>
    </location>
</feature>
<dbReference type="GO" id="GO:0043546">
    <property type="term" value="F:molybdopterin cofactor binding"/>
    <property type="evidence" value="ECO:0007669"/>
    <property type="project" value="TreeGrafter"/>
</dbReference>
<dbReference type="SUPFAM" id="SSF56524">
    <property type="entry name" value="Oxidoreductase molybdopterin-binding domain"/>
    <property type="match status" value="1"/>
</dbReference>
<proteinExistence type="predicted"/>
<dbReference type="Gene3D" id="3.90.420.10">
    <property type="entry name" value="Oxidoreductase, molybdopterin-binding domain"/>
    <property type="match status" value="1"/>
</dbReference>